<evidence type="ECO:0000256" key="1">
    <source>
        <dbReference type="SAM" id="MobiDB-lite"/>
    </source>
</evidence>
<dbReference type="AlphaFoldDB" id="A0A8B7RD34"/>
<feature type="compositionally biased region" description="Basic and acidic residues" evidence="1">
    <location>
        <begin position="59"/>
        <end position="75"/>
    </location>
</feature>
<gene>
    <name evidence="3" type="primary">SPATA33</name>
</gene>
<feature type="region of interest" description="Disordered" evidence="1">
    <location>
        <begin position="1"/>
        <end position="138"/>
    </location>
</feature>
<dbReference type="PANTHER" id="PTHR38649:SF1">
    <property type="entry name" value="SPERMATOGENESIS-ASSOCIATED PROTEIN 33"/>
    <property type="match status" value="1"/>
</dbReference>
<feature type="compositionally biased region" description="Basic and acidic residues" evidence="1">
    <location>
        <begin position="103"/>
        <end position="116"/>
    </location>
</feature>
<evidence type="ECO:0000313" key="2">
    <source>
        <dbReference type="Proteomes" id="UP000694851"/>
    </source>
</evidence>
<dbReference type="GO" id="GO:0005634">
    <property type="term" value="C:nucleus"/>
    <property type="evidence" value="ECO:0007669"/>
    <property type="project" value="TreeGrafter"/>
</dbReference>
<dbReference type="OrthoDB" id="9838277at2759"/>
<name>A0A8B7RD34_HIPAR</name>
<proteinExistence type="predicted"/>
<keyword evidence="2" id="KW-1185">Reference proteome</keyword>
<dbReference type="InterPro" id="IPR027930">
    <property type="entry name" value="DUF4609"/>
</dbReference>
<dbReference type="GO" id="GO:0005737">
    <property type="term" value="C:cytoplasm"/>
    <property type="evidence" value="ECO:0007669"/>
    <property type="project" value="TreeGrafter"/>
</dbReference>
<evidence type="ECO:0000313" key="3">
    <source>
        <dbReference type="RefSeq" id="XP_019498093.1"/>
    </source>
</evidence>
<dbReference type="RefSeq" id="XP_019498093.1">
    <property type="nucleotide sequence ID" value="XM_019642548.1"/>
</dbReference>
<dbReference type="Proteomes" id="UP000694851">
    <property type="component" value="Unplaced"/>
</dbReference>
<dbReference type="GeneID" id="109382799"/>
<dbReference type="KEGG" id="hai:109382799"/>
<dbReference type="Pfam" id="PF15382">
    <property type="entry name" value="DUF4609"/>
    <property type="match status" value="1"/>
</dbReference>
<accession>A0A8B7RD34</accession>
<dbReference type="PANTHER" id="PTHR38649">
    <property type="entry name" value="SPERMATOGENESIS-ASSOCIATED PROTEIN 33"/>
    <property type="match status" value="1"/>
</dbReference>
<protein>
    <submittedName>
        <fullName evidence="3">Spermatogenesis-associated protein 33</fullName>
    </submittedName>
</protein>
<sequence>MGLSGSRHKPGEGEEQKTGCTRSVPKPKGRSMDRHPQESERPPDAEPADGSSPQQGAAEQRRLSCEGQEKPDAKVKSSKKKVAVPQIVITRASDETLSSHSSIRSEEQRNIEERAEWGPYSRHRNPSTVDAYYLQTKE</sequence>
<dbReference type="CTD" id="124045"/>
<reference evidence="3" key="1">
    <citation type="submission" date="2025-08" db="UniProtKB">
        <authorList>
            <consortium name="RefSeq"/>
        </authorList>
    </citation>
    <scope>IDENTIFICATION</scope>
    <source>
        <tissue evidence="3">Muscle</tissue>
    </source>
</reference>
<organism evidence="2 3">
    <name type="scientific">Hipposideros armiger</name>
    <name type="common">Great Himalayan leaf-nosed bat</name>
    <dbReference type="NCBI Taxonomy" id="186990"/>
    <lineage>
        <taxon>Eukaryota</taxon>
        <taxon>Metazoa</taxon>
        <taxon>Chordata</taxon>
        <taxon>Craniata</taxon>
        <taxon>Vertebrata</taxon>
        <taxon>Euteleostomi</taxon>
        <taxon>Mammalia</taxon>
        <taxon>Eutheria</taxon>
        <taxon>Laurasiatheria</taxon>
        <taxon>Chiroptera</taxon>
        <taxon>Yinpterochiroptera</taxon>
        <taxon>Rhinolophoidea</taxon>
        <taxon>Hipposideridae</taxon>
        <taxon>Hipposideros</taxon>
    </lineage>
</organism>
<feature type="compositionally biased region" description="Basic and acidic residues" evidence="1">
    <location>
        <begin position="30"/>
        <end position="44"/>
    </location>
</feature>